<gene>
    <name evidence="2" type="ORF">PZE19_24495</name>
    <name evidence="3" type="ORF">PZE19_24510</name>
</gene>
<dbReference type="Proteomes" id="UP001216907">
    <property type="component" value="Unassembled WGS sequence"/>
</dbReference>
<accession>A0ABT6FHD3</accession>
<evidence type="ECO:0000313" key="2">
    <source>
        <dbReference type="EMBL" id="MDG3006944.1"/>
    </source>
</evidence>
<evidence type="ECO:0000313" key="4">
    <source>
        <dbReference type="Proteomes" id="UP001216907"/>
    </source>
</evidence>
<comment type="caution">
    <text evidence="3">The sequence shown here is derived from an EMBL/GenBank/DDBJ whole genome shotgun (WGS) entry which is preliminary data.</text>
</comment>
<dbReference type="RefSeq" id="WP_277863235.1">
    <property type="nucleotide sequence ID" value="NZ_JARRAG010000002.1"/>
</dbReference>
<feature type="region of interest" description="Disordered" evidence="1">
    <location>
        <begin position="1"/>
        <end position="43"/>
    </location>
</feature>
<evidence type="ECO:0000313" key="3">
    <source>
        <dbReference type="EMBL" id="MDG3006947.1"/>
    </source>
</evidence>
<keyword evidence="4" id="KW-1185">Reference proteome</keyword>
<dbReference type="EMBL" id="JARRAG010000002">
    <property type="protein sequence ID" value="MDG3006947.1"/>
    <property type="molecule type" value="Genomic_DNA"/>
</dbReference>
<name>A0ABT6FHD3_9BACT</name>
<dbReference type="EMBL" id="JARRAG010000002">
    <property type="protein sequence ID" value="MDG3006944.1"/>
    <property type="molecule type" value="Genomic_DNA"/>
</dbReference>
<protein>
    <submittedName>
        <fullName evidence="3">Uncharacterized protein</fullName>
    </submittedName>
</protein>
<evidence type="ECO:0000256" key="1">
    <source>
        <dbReference type="SAM" id="MobiDB-lite"/>
    </source>
</evidence>
<sequence>MSRRPLNRRELRAEADAAAARGIPLGPKPARPRPESASLRPKPAAAARMKVVWAVCDVGGRTVATFDYARKADAEARVAELKAKGKGTHFLRSLKEPIGFGGTSSPD</sequence>
<reference evidence="3 4" key="1">
    <citation type="submission" date="2023-03" db="EMBL/GenBank/DDBJ databases">
        <title>Paludisphaera mucosa sp. nov. a novel planctomycete from northern fen.</title>
        <authorList>
            <person name="Ivanova A."/>
        </authorList>
    </citation>
    <scope>NUCLEOTIDE SEQUENCE [LARGE SCALE GENOMIC DNA]</scope>
    <source>
        <strain evidence="3 4">Pla2</strain>
    </source>
</reference>
<organism evidence="3 4">
    <name type="scientific">Paludisphaera mucosa</name>
    <dbReference type="NCBI Taxonomy" id="3030827"/>
    <lineage>
        <taxon>Bacteria</taxon>
        <taxon>Pseudomonadati</taxon>
        <taxon>Planctomycetota</taxon>
        <taxon>Planctomycetia</taxon>
        <taxon>Isosphaerales</taxon>
        <taxon>Isosphaeraceae</taxon>
        <taxon>Paludisphaera</taxon>
    </lineage>
</organism>
<proteinExistence type="predicted"/>